<sequence>MVLIAKFRTALCAPASTDVLTWKLIFVSSILYSTTLVFMALVSVTKTSKSPFYHTTASDGGDGYVAHLGLKRQTHLVTELFQAFAFPISPYFSKMVSSRKQSIVEAAEQHFDKNTIILIVNLIILTVLMGLLYMVATSAMAAGVKEEH</sequence>
<accession>A0A158PA10</accession>
<keyword evidence="1" id="KW-0472">Membrane</keyword>
<keyword evidence="1" id="KW-0812">Transmembrane</keyword>
<protein>
    <submittedName>
        <fullName evidence="3">Neur_chan_memb domain-containing protein</fullName>
    </submittedName>
</protein>
<organism evidence="2 3">
    <name type="scientific">Angiostrongylus cantonensis</name>
    <name type="common">Rat lungworm</name>
    <dbReference type="NCBI Taxonomy" id="6313"/>
    <lineage>
        <taxon>Eukaryota</taxon>
        <taxon>Metazoa</taxon>
        <taxon>Ecdysozoa</taxon>
        <taxon>Nematoda</taxon>
        <taxon>Chromadorea</taxon>
        <taxon>Rhabditida</taxon>
        <taxon>Rhabditina</taxon>
        <taxon>Rhabditomorpha</taxon>
        <taxon>Strongyloidea</taxon>
        <taxon>Metastrongylidae</taxon>
        <taxon>Angiostrongylus</taxon>
    </lineage>
</organism>
<keyword evidence="1" id="KW-1133">Transmembrane helix</keyword>
<evidence type="ECO:0000256" key="1">
    <source>
        <dbReference type="SAM" id="Phobius"/>
    </source>
</evidence>
<keyword evidence="2" id="KW-1185">Reference proteome</keyword>
<reference evidence="3" key="2">
    <citation type="submission" date="2016-04" db="UniProtKB">
        <authorList>
            <consortium name="WormBaseParasite"/>
        </authorList>
    </citation>
    <scope>IDENTIFICATION</scope>
</reference>
<name>A0A158PA10_ANGCA</name>
<proteinExistence type="predicted"/>
<evidence type="ECO:0000313" key="2">
    <source>
        <dbReference type="Proteomes" id="UP000035642"/>
    </source>
</evidence>
<dbReference type="Proteomes" id="UP000035642">
    <property type="component" value="Unassembled WGS sequence"/>
</dbReference>
<feature type="transmembrane region" description="Helical" evidence="1">
    <location>
        <begin position="24"/>
        <end position="44"/>
    </location>
</feature>
<evidence type="ECO:0000313" key="3">
    <source>
        <dbReference type="WBParaSite" id="ACAC_0000886701-mRNA-1"/>
    </source>
</evidence>
<dbReference type="AlphaFoldDB" id="A0A158PA10"/>
<reference evidence="2" key="1">
    <citation type="submission" date="2012-09" db="EMBL/GenBank/DDBJ databases">
        <authorList>
            <person name="Martin A.A."/>
        </authorList>
    </citation>
    <scope>NUCLEOTIDE SEQUENCE</scope>
</reference>
<dbReference type="WBParaSite" id="ACAC_0000886701-mRNA-1">
    <property type="protein sequence ID" value="ACAC_0000886701-mRNA-1"/>
    <property type="gene ID" value="ACAC_0000886701"/>
</dbReference>
<feature type="transmembrane region" description="Helical" evidence="1">
    <location>
        <begin position="116"/>
        <end position="136"/>
    </location>
</feature>